<protein>
    <submittedName>
        <fullName evidence="1">Uncharacterized protein</fullName>
    </submittedName>
</protein>
<comment type="caution">
    <text evidence="1">The sequence shown here is derived from an EMBL/GenBank/DDBJ whole genome shotgun (WGS) entry which is preliminary data.</text>
</comment>
<name>A0ACB8A252_9AGAM</name>
<accession>A0ACB8A252</accession>
<dbReference type="Proteomes" id="UP000790377">
    <property type="component" value="Unassembled WGS sequence"/>
</dbReference>
<gene>
    <name evidence="1" type="ORF">BJ138DRAFT_496846</name>
</gene>
<sequence>MFFKSSLAFLVVAVTIGAQAAELNWYADRNCDGSSIIDQRNIGCDTCSTPGGEFYGCLVSGVSDSQQVSFHNEPDCTTASLVGQQYGSYCSIAGGTALKSVYIAC</sequence>
<reference evidence="1" key="1">
    <citation type="journal article" date="2021" name="New Phytol.">
        <title>Evolutionary innovations through gain and loss of genes in the ectomycorrhizal Boletales.</title>
        <authorList>
            <person name="Wu G."/>
            <person name="Miyauchi S."/>
            <person name="Morin E."/>
            <person name="Kuo A."/>
            <person name="Drula E."/>
            <person name="Varga T."/>
            <person name="Kohler A."/>
            <person name="Feng B."/>
            <person name="Cao Y."/>
            <person name="Lipzen A."/>
            <person name="Daum C."/>
            <person name="Hundley H."/>
            <person name="Pangilinan J."/>
            <person name="Johnson J."/>
            <person name="Barry K."/>
            <person name="LaButti K."/>
            <person name="Ng V."/>
            <person name="Ahrendt S."/>
            <person name="Min B."/>
            <person name="Choi I.G."/>
            <person name="Park H."/>
            <person name="Plett J.M."/>
            <person name="Magnuson J."/>
            <person name="Spatafora J.W."/>
            <person name="Nagy L.G."/>
            <person name="Henrissat B."/>
            <person name="Grigoriev I.V."/>
            <person name="Yang Z.L."/>
            <person name="Xu J."/>
            <person name="Martin F.M."/>
        </authorList>
    </citation>
    <scope>NUCLEOTIDE SEQUENCE</scope>
    <source>
        <strain evidence="1">ATCC 28755</strain>
    </source>
</reference>
<evidence type="ECO:0000313" key="1">
    <source>
        <dbReference type="EMBL" id="KAH7907491.1"/>
    </source>
</evidence>
<dbReference type="EMBL" id="MU267900">
    <property type="protein sequence ID" value="KAH7907491.1"/>
    <property type="molecule type" value="Genomic_DNA"/>
</dbReference>
<keyword evidence="2" id="KW-1185">Reference proteome</keyword>
<organism evidence="1 2">
    <name type="scientific">Hygrophoropsis aurantiaca</name>
    <dbReference type="NCBI Taxonomy" id="72124"/>
    <lineage>
        <taxon>Eukaryota</taxon>
        <taxon>Fungi</taxon>
        <taxon>Dikarya</taxon>
        <taxon>Basidiomycota</taxon>
        <taxon>Agaricomycotina</taxon>
        <taxon>Agaricomycetes</taxon>
        <taxon>Agaricomycetidae</taxon>
        <taxon>Boletales</taxon>
        <taxon>Coniophorineae</taxon>
        <taxon>Hygrophoropsidaceae</taxon>
        <taxon>Hygrophoropsis</taxon>
    </lineage>
</organism>
<proteinExistence type="predicted"/>
<evidence type="ECO:0000313" key="2">
    <source>
        <dbReference type="Proteomes" id="UP000790377"/>
    </source>
</evidence>